<evidence type="ECO:0000256" key="2">
    <source>
        <dbReference type="ARBA" id="ARBA00023125"/>
    </source>
</evidence>
<dbReference type="InterPro" id="IPR036693">
    <property type="entry name" value="TF_LuxR_autoind-bd_dom_sf"/>
</dbReference>
<dbReference type="RefSeq" id="WP_283426638.1">
    <property type="nucleotide sequence ID" value="NZ_FXTY01000005.1"/>
</dbReference>
<sequence>MRDPSRRRPLLQAERHIPELLQGFLVDLETTQSSAEVWTLIVEVGRTLNLPYIDFISASNFADWKKTLFIRTSYDSTWLNKVNEDPDVSKWSYFRTHAVHHLTPVAVGIEFVDEYHHMPEARHVVLQEAARRGIRAGFSIPLRWHAPPQAGLITFCGDHSKREMKHIIQTHGWVLQAVATMGHQAYHGHFAAEFTDRNKISDKQRELLEMIGAGLQDKVIAERLGVSVSAVRQRMNNILSKTGLSNRADLAALAMSAGLVEHPLHRMSDDDGSILVEMGVPTMGKTRYRHRRQ</sequence>
<evidence type="ECO:0000256" key="3">
    <source>
        <dbReference type="ARBA" id="ARBA00023163"/>
    </source>
</evidence>
<feature type="domain" description="HTH luxR-type" evidence="4">
    <location>
        <begin position="193"/>
        <end position="258"/>
    </location>
</feature>
<dbReference type="SUPFAM" id="SSF46894">
    <property type="entry name" value="C-terminal effector domain of the bipartite response regulators"/>
    <property type="match status" value="1"/>
</dbReference>
<dbReference type="InterPro" id="IPR016032">
    <property type="entry name" value="Sig_transdc_resp-reg_C-effctor"/>
</dbReference>
<keyword evidence="3" id="KW-0804">Transcription</keyword>
<dbReference type="InterPro" id="IPR005143">
    <property type="entry name" value="TF_LuxR_autoind-bd_dom"/>
</dbReference>
<name>A0ABY1P4Q9_9RHOB</name>
<dbReference type="PANTHER" id="PTHR44688">
    <property type="entry name" value="DNA-BINDING TRANSCRIPTIONAL ACTIVATOR DEVR_DOSR"/>
    <property type="match status" value="1"/>
</dbReference>
<dbReference type="Pfam" id="PF03472">
    <property type="entry name" value="Autoind_bind"/>
    <property type="match status" value="1"/>
</dbReference>
<proteinExistence type="predicted"/>
<dbReference type="EMBL" id="FXTY01000005">
    <property type="protein sequence ID" value="SMP26340.1"/>
    <property type="molecule type" value="Genomic_DNA"/>
</dbReference>
<dbReference type="Pfam" id="PF00196">
    <property type="entry name" value="GerE"/>
    <property type="match status" value="1"/>
</dbReference>
<evidence type="ECO:0000256" key="1">
    <source>
        <dbReference type="ARBA" id="ARBA00023015"/>
    </source>
</evidence>
<keyword evidence="2" id="KW-0238">DNA-binding</keyword>
<evidence type="ECO:0000313" key="5">
    <source>
        <dbReference type="EMBL" id="SMP26340.1"/>
    </source>
</evidence>
<dbReference type="PRINTS" id="PR00038">
    <property type="entry name" value="HTHLUXR"/>
</dbReference>
<reference evidence="5 6" key="1">
    <citation type="submission" date="2017-05" db="EMBL/GenBank/DDBJ databases">
        <authorList>
            <person name="Varghese N."/>
            <person name="Submissions S."/>
        </authorList>
    </citation>
    <scope>NUCLEOTIDE SEQUENCE [LARGE SCALE GENOMIC DNA]</scope>
    <source>
        <strain evidence="5 6">DSM 29734</strain>
    </source>
</reference>
<dbReference type="SUPFAM" id="SSF75516">
    <property type="entry name" value="Pheromone-binding domain of LuxR-like quorum-sensing transcription factors"/>
    <property type="match status" value="1"/>
</dbReference>
<accession>A0ABY1P4Q9</accession>
<dbReference type="PANTHER" id="PTHR44688:SF16">
    <property type="entry name" value="DNA-BINDING TRANSCRIPTIONAL ACTIVATOR DEVR_DOSR"/>
    <property type="match status" value="1"/>
</dbReference>
<dbReference type="InterPro" id="IPR000792">
    <property type="entry name" value="Tscrpt_reg_LuxR_C"/>
</dbReference>
<dbReference type="Gene3D" id="1.10.10.10">
    <property type="entry name" value="Winged helix-like DNA-binding domain superfamily/Winged helix DNA-binding domain"/>
    <property type="match status" value="1"/>
</dbReference>
<keyword evidence="6" id="KW-1185">Reference proteome</keyword>
<dbReference type="CDD" id="cd06170">
    <property type="entry name" value="LuxR_C_like"/>
    <property type="match status" value="1"/>
</dbReference>
<evidence type="ECO:0000313" key="6">
    <source>
        <dbReference type="Proteomes" id="UP001157961"/>
    </source>
</evidence>
<dbReference type="PROSITE" id="PS50043">
    <property type="entry name" value="HTH_LUXR_2"/>
    <property type="match status" value="1"/>
</dbReference>
<keyword evidence="1" id="KW-0805">Transcription regulation</keyword>
<dbReference type="Proteomes" id="UP001157961">
    <property type="component" value="Unassembled WGS sequence"/>
</dbReference>
<comment type="caution">
    <text evidence="5">The sequence shown here is derived from an EMBL/GenBank/DDBJ whole genome shotgun (WGS) entry which is preliminary data.</text>
</comment>
<gene>
    <name evidence="5" type="ORF">SAMN06265373_105227</name>
</gene>
<dbReference type="InterPro" id="IPR036388">
    <property type="entry name" value="WH-like_DNA-bd_sf"/>
</dbReference>
<evidence type="ECO:0000259" key="4">
    <source>
        <dbReference type="PROSITE" id="PS50043"/>
    </source>
</evidence>
<dbReference type="SMART" id="SM00421">
    <property type="entry name" value="HTH_LUXR"/>
    <property type="match status" value="1"/>
</dbReference>
<dbReference type="Gene3D" id="3.30.450.80">
    <property type="entry name" value="Transcription factor LuxR-like, autoinducer-binding domain"/>
    <property type="match status" value="1"/>
</dbReference>
<protein>
    <submittedName>
        <fullName evidence="5">Autoinducer binding domain-containing protein</fullName>
    </submittedName>
</protein>
<organism evidence="5 6">
    <name type="scientific">Shimia sagamensis</name>
    <dbReference type="NCBI Taxonomy" id="1566352"/>
    <lineage>
        <taxon>Bacteria</taxon>
        <taxon>Pseudomonadati</taxon>
        <taxon>Pseudomonadota</taxon>
        <taxon>Alphaproteobacteria</taxon>
        <taxon>Rhodobacterales</taxon>
        <taxon>Roseobacteraceae</taxon>
    </lineage>
</organism>